<dbReference type="EMBL" id="CM042889">
    <property type="protein sequence ID" value="KAI4321075.1"/>
    <property type="molecule type" value="Genomic_DNA"/>
</dbReference>
<name>A0ACB9MBH0_9MYRT</name>
<sequence>MMSVLLLILSSSIREPYSAEGRTVAGLDRGDTKGAKDGGGAREVVGQSVIGSSPPRCERRCRGCTRCTAVQVPVARQVVWGHSVAYYARGDDISNYKPMTWKCKCGDDLFNP</sequence>
<keyword evidence="2" id="KW-1185">Reference proteome</keyword>
<protein>
    <submittedName>
        <fullName evidence="1">Uncharacterized protein</fullName>
    </submittedName>
</protein>
<evidence type="ECO:0000313" key="1">
    <source>
        <dbReference type="EMBL" id="KAI4321075.1"/>
    </source>
</evidence>
<comment type="caution">
    <text evidence="1">The sequence shown here is derived from an EMBL/GenBank/DDBJ whole genome shotgun (WGS) entry which is preliminary data.</text>
</comment>
<proteinExistence type="predicted"/>
<reference evidence="2" key="1">
    <citation type="journal article" date="2023" name="Front. Plant Sci.">
        <title>Chromosomal-level genome assembly of Melastoma candidum provides insights into trichome evolution.</title>
        <authorList>
            <person name="Zhong Y."/>
            <person name="Wu W."/>
            <person name="Sun C."/>
            <person name="Zou P."/>
            <person name="Liu Y."/>
            <person name="Dai S."/>
            <person name="Zhou R."/>
        </authorList>
    </citation>
    <scope>NUCLEOTIDE SEQUENCE [LARGE SCALE GENOMIC DNA]</scope>
</reference>
<evidence type="ECO:0000313" key="2">
    <source>
        <dbReference type="Proteomes" id="UP001057402"/>
    </source>
</evidence>
<gene>
    <name evidence="1" type="ORF">MLD38_034496</name>
</gene>
<organism evidence="1 2">
    <name type="scientific">Melastoma candidum</name>
    <dbReference type="NCBI Taxonomy" id="119954"/>
    <lineage>
        <taxon>Eukaryota</taxon>
        <taxon>Viridiplantae</taxon>
        <taxon>Streptophyta</taxon>
        <taxon>Embryophyta</taxon>
        <taxon>Tracheophyta</taxon>
        <taxon>Spermatophyta</taxon>
        <taxon>Magnoliopsida</taxon>
        <taxon>eudicotyledons</taxon>
        <taxon>Gunneridae</taxon>
        <taxon>Pentapetalae</taxon>
        <taxon>rosids</taxon>
        <taxon>malvids</taxon>
        <taxon>Myrtales</taxon>
        <taxon>Melastomataceae</taxon>
        <taxon>Melastomatoideae</taxon>
        <taxon>Melastomateae</taxon>
        <taxon>Melastoma</taxon>
    </lineage>
</organism>
<dbReference type="Proteomes" id="UP001057402">
    <property type="component" value="Chromosome 10"/>
</dbReference>
<accession>A0ACB9MBH0</accession>